<dbReference type="AlphaFoldDB" id="A0A151QMQ5"/>
<gene>
    <name evidence="9" type="ORF">KK1_048066</name>
</gene>
<keyword evidence="10" id="KW-1185">Reference proteome</keyword>
<name>A0A151QMQ5_CAJCA</name>
<keyword evidence="9" id="KW-0418">Kinase</keyword>
<dbReference type="OMA" id="YAMENCE"/>
<evidence type="ECO:0000256" key="2">
    <source>
        <dbReference type="ARBA" id="ARBA00012513"/>
    </source>
</evidence>
<comment type="catalytic activity">
    <reaction evidence="5">
        <text>L-threonyl-[protein] + ATP = O-phospho-L-threonyl-[protein] + ADP + H(+)</text>
        <dbReference type="Rhea" id="RHEA:46608"/>
        <dbReference type="Rhea" id="RHEA-COMP:11060"/>
        <dbReference type="Rhea" id="RHEA-COMP:11605"/>
        <dbReference type="ChEBI" id="CHEBI:15378"/>
        <dbReference type="ChEBI" id="CHEBI:30013"/>
        <dbReference type="ChEBI" id="CHEBI:30616"/>
        <dbReference type="ChEBI" id="CHEBI:61977"/>
        <dbReference type="ChEBI" id="CHEBI:456216"/>
        <dbReference type="EC" id="2.7.11.1"/>
    </reaction>
</comment>
<evidence type="ECO:0000313" key="10">
    <source>
        <dbReference type="Proteomes" id="UP000075243"/>
    </source>
</evidence>
<keyword evidence="3" id="KW-0732">Signal</keyword>
<feature type="domain" description="Wall-associated receptor kinase galacturonan-binding" evidence="7">
    <location>
        <begin position="5"/>
        <end position="69"/>
    </location>
</feature>
<dbReference type="GO" id="GO:0004674">
    <property type="term" value="F:protein serine/threonine kinase activity"/>
    <property type="evidence" value="ECO:0007669"/>
    <property type="project" value="UniProtKB-EC"/>
</dbReference>
<dbReference type="Pfam" id="PF13947">
    <property type="entry name" value="GUB_WAK_bind"/>
    <property type="match status" value="1"/>
</dbReference>
<dbReference type="InterPro" id="IPR025287">
    <property type="entry name" value="WAK_GUB"/>
</dbReference>
<evidence type="ECO:0000256" key="3">
    <source>
        <dbReference type="ARBA" id="ARBA00022729"/>
    </source>
</evidence>
<feature type="domain" description="Wall-associated receptor kinase C-terminal" evidence="8">
    <location>
        <begin position="144"/>
        <end position="212"/>
    </location>
</feature>
<evidence type="ECO:0000259" key="8">
    <source>
        <dbReference type="Pfam" id="PF14380"/>
    </source>
</evidence>
<evidence type="ECO:0000256" key="5">
    <source>
        <dbReference type="ARBA" id="ARBA00047899"/>
    </source>
</evidence>
<keyword evidence="9" id="KW-0808">Transferase</keyword>
<protein>
    <recommendedName>
        <fullName evidence="2">non-specific serine/threonine protein kinase</fullName>
        <ecNumber evidence="2">2.7.11.1</ecNumber>
    </recommendedName>
</protein>
<dbReference type="EMBL" id="KQ485892">
    <property type="protein sequence ID" value="KYP31542.1"/>
    <property type="molecule type" value="Genomic_DNA"/>
</dbReference>
<evidence type="ECO:0000259" key="7">
    <source>
        <dbReference type="Pfam" id="PF13947"/>
    </source>
</evidence>
<sequence>MFEACEPQTCGNGANISYPFHIRGKQNSFCGLADFELTCGNNGFPILNLVDTDYTIQTIFYNNHSLRVSNPVFLQPNASSCFGRTRNLTVAKFRFRLAPNQRQVFLIYGCHLEALPEGLQERRIGCDAGNKTTSVLGLDAKEDQNLRYAMENCEGGMVNAAVEDTNGGITEALGKGLLLIWDATNCSQCIRSGGRCGFDRDMYAFRCYCPDRPHAVRCVTGMYLI</sequence>
<reference evidence="9" key="1">
    <citation type="journal article" date="2012" name="Nat. Biotechnol.">
        <title>Draft genome sequence of pigeonpea (Cajanus cajan), an orphan legume crop of resource-poor farmers.</title>
        <authorList>
            <person name="Varshney R.K."/>
            <person name="Chen W."/>
            <person name="Li Y."/>
            <person name="Bharti A.K."/>
            <person name="Saxena R.K."/>
            <person name="Schlueter J.A."/>
            <person name="Donoghue M.T."/>
            <person name="Azam S."/>
            <person name="Fan G."/>
            <person name="Whaley A.M."/>
            <person name="Farmer A.D."/>
            <person name="Sheridan J."/>
            <person name="Iwata A."/>
            <person name="Tuteja R."/>
            <person name="Penmetsa R.V."/>
            <person name="Wu W."/>
            <person name="Upadhyaya H.D."/>
            <person name="Yang S.P."/>
            <person name="Shah T."/>
            <person name="Saxena K.B."/>
            <person name="Michael T."/>
            <person name="McCombie W.R."/>
            <person name="Yang B."/>
            <person name="Zhang G."/>
            <person name="Yang H."/>
            <person name="Wang J."/>
            <person name="Spillane C."/>
            <person name="Cook D.R."/>
            <person name="May G.D."/>
            <person name="Xu X."/>
            <person name="Jackson S.A."/>
        </authorList>
    </citation>
    <scope>NUCLEOTIDE SEQUENCE [LARGE SCALE GENOMIC DNA]</scope>
</reference>
<proteinExistence type="predicted"/>
<dbReference type="STRING" id="3821.A0A151QMQ5"/>
<comment type="subcellular location">
    <subcellularLocation>
        <location evidence="1">Membrane</location>
        <topology evidence="1">Single-pass membrane protein</topology>
    </subcellularLocation>
</comment>
<dbReference type="PANTHER" id="PTHR33138">
    <property type="entry name" value="OS01G0690200 PROTEIN"/>
    <property type="match status" value="1"/>
</dbReference>
<dbReference type="Pfam" id="PF14380">
    <property type="entry name" value="WAK_assoc"/>
    <property type="match status" value="1"/>
</dbReference>
<dbReference type="EC" id="2.7.11.1" evidence="2"/>
<dbReference type="InterPro" id="IPR032872">
    <property type="entry name" value="WAK_assoc_C"/>
</dbReference>
<keyword evidence="4" id="KW-0325">Glycoprotein</keyword>
<dbReference type="GO" id="GO:0016020">
    <property type="term" value="C:membrane"/>
    <property type="evidence" value="ECO:0007669"/>
    <property type="project" value="UniProtKB-SubCell"/>
</dbReference>
<dbReference type="Gramene" id="C.cajan_46010.t">
    <property type="protein sequence ID" value="C.cajan_46010.t.cds1"/>
    <property type="gene ID" value="C.cajan_46010"/>
</dbReference>
<dbReference type="GO" id="GO:0030247">
    <property type="term" value="F:polysaccharide binding"/>
    <property type="evidence" value="ECO:0007669"/>
    <property type="project" value="InterPro"/>
</dbReference>
<accession>A0A151QMQ5</accession>
<evidence type="ECO:0000256" key="6">
    <source>
        <dbReference type="ARBA" id="ARBA00048679"/>
    </source>
</evidence>
<dbReference type="Proteomes" id="UP000075243">
    <property type="component" value="Unassembled WGS sequence"/>
</dbReference>
<evidence type="ECO:0000256" key="1">
    <source>
        <dbReference type="ARBA" id="ARBA00004167"/>
    </source>
</evidence>
<evidence type="ECO:0000256" key="4">
    <source>
        <dbReference type="ARBA" id="ARBA00023180"/>
    </source>
</evidence>
<dbReference type="PANTHER" id="PTHR33138:SF27">
    <property type="entry name" value="WALL-ASSOCIATED RECEPTOR KINASE C-TERMINAL DOMAIN-CONTAINING PROTEIN"/>
    <property type="match status" value="1"/>
</dbReference>
<organism evidence="9 10">
    <name type="scientific">Cajanus cajan</name>
    <name type="common">Pigeon pea</name>
    <name type="synonym">Cajanus indicus</name>
    <dbReference type="NCBI Taxonomy" id="3821"/>
    <lineage>
        <taxon>Eukaryota</taxon>
        <taxon>Viridiplantae</taxon>
        <taxon>Streptophyta</taxon>
        <taxon>Embryophyta</taxon>
        <taxon>Tracheophyta</taxon>
        <taxon>Spermatophyta</taxon>
        <taxon>Magnoliopsida</taxon>
        <taxon>eudicotyledons</taxon>
        <taxon>Gunneridae</taxon>
        <taxon>Pentapetalae</taxon>
        <taxon>rosids</taxon>
        <taxon>fabids</taxon>
        <taxon>Fabales</taxon>
        <taxon>Fabaceae</taxon>
        <taxon>Papilionoideae</taxon>
        <taxon>50 kb inversion clade</taxon>
        <taxon>NPAAA clade</taxon>
        <taxon>indigoferoid/millettioid clade</taxon>
        <taxon>Phaseoleae</taxon>
        <taxon>Cajanus</taxon>
    </lineage>
</organism>
<comment type="catalytic activity">
    <reaction evidence="6">
        <text>L-seryl-[protein] + ATP = O-phospho-L-seryl-[protein] + ADP + H(+)</text>
        <dbReference type="Rhea" id="RHEA:17989"/>
        <dbReference type="Rhea" id="RHEA-COMP:9863"/>
        <dbReference type="Rhea" id="RHEA-COMP:11604"/>
        <dbReference type="ChEBI" id="CHEBI:15378"/>
        <dbReference type="ChEBI" id="CHEBI:29999"/>
        <dbReference type="ChEBI" id="CHEBI:30616"/>
        <dbReference type="ChEBI" id="CHEBI:83421"/>
        <dbReference type="ChEBI" id="CHEBI:456216"/>
        <dbReference type="EC" id="2.7.11.1"/>
    </reaction>
</comment>
<evidence type="ECO:0000313" key="9">
    <source>
        <dbReference type="EMBL" id="KYP31542.1"/>
    </source>
</evidence>